<dbReference type="InterPro" id="IPR016897">
    <property type="entry name" value="SKP1"/>
</dbReference>
<keyword evidence="2 3" id="KW-0833">Ubl conjugation pathway</keyword>
<dbReference type="PANTHER" id="PTHR11165">
    <property type="entry name" value="SKP1"/>
    <property type="match status" value="1"/>
</dbReference>
<dbReference type="AlphaFoldDB" id="A0AAD2FR05"/>
<reference evidence="7" key="1">
    <citation type="submission" date="2023-08" db="EMBL/GenBank/DDBJ databases">
        <authorList>
            <person name="Audoor S."/>
            <person name="Bilcke G."/>
        </authorList>
    </citation>
    <scope>NUCLEOTIDE SEQUENCE</scope>
</reference>
<evidence type="ECO:0000313" key="8">
    <source>
        <dbReference type="Proteomes" id="UP001295423"/>
    </source>
</evidence>
<comment type="caution">
    <text evidence="7">The sequence shown here is derived from an EMBL/GenBank/DDBJ whole genome shotgun (WGS) entry which is preliminary data.</text>
</comment>
<evidence type="ECO:0000256" key="2">
    <source>
        <dbReference type="ARBA" id="ARBA00022786"/>
    </source>
</evidence>
<keyword evidence="8" id="KW-1185">Reference proteome</keyword>
<evidence type="ECO:0000313" key="7">
    <source>
        <dbReference type="EMBL" id="CAJ1949913.1"/>
    </source>
</evidence>
<evidence type="ECO:0000259" key="5">
    <source>
        <dbReference type="Pfam" id="PF01466"/>
    </source>
</evidence>
<feature type="compositionally biased region" description="Polar residues" evidence="4">
    <location>
        <begin position="1"/>
        <end position="12"/>
    </location>
</feature>
<gene>
    <name evidence="7" type="ORF">CYCCA115_LOCUS12328</name>
</gene>
<dbReference type="PIRSF" id="PIRSF028729">
    <property type="entry name" value="E3_ubiquit_lig_SCF_Skp"/>
    <property type="match status" value="1"/>
</dbReference>
<organism evidence="7 8">
    <name type="scientific">Cylindrotheca closterium</name>
    <dbReference type="NCBI Taxonomy" id="2856"/>
    <lineage>
        <taxon>Eukaryota</taxon>
        <taxon>Sar</taxon>
        <taxon>Stramenopiles</taxon>
        <taxon>Ochrophyta</taxon>
        <taxon>Bacillariophyta</taxon>
        <taxon>Bacillariophyceae</taxon>
        <taxon>Bacillariophycidae</taxon>
        <taxon>Bacillariales</taxon>
        <taxon>Bacillariaceae</taxon>
        <taxon>Cylindrotheca</taxon>
    </lineage>
</organism>
<evidence type="ECO:0000259" key="6">
    <source>
        <dbReference type="Pfam" id="PF03931"/>
    </source>
</evidence>
<dbReference type="Proteomes" id="UP001295423">
    <property type="component" value="Unassembled WGS sequence"/>
</dbReference>
<dbReference type="Pfam" id="PF01466">
    <property type="entry name" value="Skp1"/>
    <property type="match status" value="1"/>
</dbReference>
<feature type="domain" description="SKP1 component POZ" evidence="6">
    <location>
        <begin position="10"/>
        <end position="72"/>
    </location>
</feature>
<dbReference type="SUPFAM" id="SSF81382">
    <property type="entry name" value="Skp1 dimerisation domain-like"/>
    <property type="match status" value="1"/>
</dbReference>
<dbReference type="SMART" id="SM00512">
    <property type="entry name" value="Skp1"/>
    <property type="match status" value="1"/>
</dbReference>
<dbReference type="InterPro" id="IPR016072">
    <property type="entry name" value="Skp1_comp_dimer"/>
</dbReference>
<sequence>MDVEESNATVNLISKEGDQFPVPSGVANMSELVKSMMDDDEEEDEDDTKEIPLPNVKAQVLRKVIEFCEHYLEEPMTEIEKPLKSQNMADVVQQWYATFVDLEQVLLFELILAANYMDIKPLLDLTCATVASMIKGKTPEEIRATFNITNDFSPEEEAQVREENKWCEEA</sequence>
<dbReference type="FunFam" id="3.30.710.10:FF:000026">
    <property type="entry name" value="E3 ubiquitin ligase complex SCF subunit"/>
    <property type="match status" value="1"/>
</dbReference>
<dbReference type="InterPro" id="IPR011333">
    <property type="entry name" value="SKP1/BTB/POZ_sf"/>
</dbReference>
<protein>
    <recommendedName>
        <fullName evidence="9">S-phase kinase-associated protein 1</fullName>
    </recommendedName>
</protein>
<evidence type="ECO:0008006" key="9">
    <source>
        <dbReference type="Google" id="ProtNLM"/>
    </source>
</evidence>
<comment type="pathway">
    <text evidence="3">Protein modification; protein ubiquitination.</text>
</comment>
<name>A0AAD2FR05_9STRA</name>
<dbReference type="Pfam" id="PF03931">
    <property type="entry name" value="Skp1_POZ"/>
    <property type="match status" value="1"/>
</dbReference>
<proteinExistence type="inferred from homology"/>
<dbReference type="InterPro" id="IPR016073">
    <property type="entry name" value="Skp1_comp_POZ"/>
</dbReference>
<dbReference type="InterPro" id="IPR036296">
    <property type="entry name" value="SKP1-like_dim_sf"/>
</dbReference>
<comment type="similarity">
    <text evidence="1 3">Belongs to the SKP1 family.</text>
</comment>
<dbReference type="SUPFAM" id="SSF54695">
    <property type="entry name" value="POZ domain"/>
    <property type="match status" value="1"/>
</dbReference>
<dbReference type="InterPro" id="IPR001232">
    <property type="entry name" value="SKP1-like"/>
</dbReference>
<dbReference type="GO" id="GO:0006511">
    <property type="term" value="P:ubiquitin-dependent protein catabolic process"/>
    <property type="evidence" value="ECO:0007669"/>
    <property type="project" value="InterPro"/>
</dbReference>
<dbReference type="EMBL" id="CAKOGP040001759">
    <property type="protein sequence ID" value="CAJ1949913.1"/>
    <property type="molecule type" value="Genomic_DNA"/>
</dbReference>
<dbReference type="Gene3D" id="3.30.710.10">
    <property type="entry name" value="Potassium Channel Kv1.1, Chain A"/>
    <property type="match status" value="1"/>
</dbReference>
<dbReference type="CDD" id="cd18322">
    <property type="entry name" value="BTB_POZ_SKP1"/>
    <property type="match status" value="1"/>
</dbReference>
<feature type="domain" description="SKP1 component dimerisation" evidence="5">
    <location>
        <begin position="120"/>
        <end position="167"/>
    </location>
</feature>
<evidence type="ECO:0000256" key="3">
    <source>
        <dbReference type="PIRNR" id="PIRNR028729"/>
    </source>
</evidence>
<feature type="region of interest" description="Disordered" evidence="4">
    <location>
        <begin position="1"/>
        <end position="24"/>
    </location>
</feature>
<evidence type="ECO:0000256" key="4">
    <source>
        <dbReference type="SAM" id="MobiDB-lite"/>
    </source>
</evidence>
<evidence type="ECO:0000256" key="1">
    <source>
        <dbReference type="ARBA" id="ARBA00009993"/>
    </source>
</evidence>
<accession>A0AAD2FR05</accession>